<name>A0A8H3IF88_9LECA</name>
<dbReference type="AlphaFoldDB" id="A0A8H3IF88"/>
<comment type="caution">
    <text evidence="6">The sequence shown here is derived from an EMBL/GenBank/DDBJ whole genome shotgun (WGS) entry which is preliminary data.</text>
</comment>
<reference evidence="6" key="1">
    <citation type="submission" date="2021-03" db="EMBL/GenBank/DDBJ databases">
        <authorList>
            <person name="Tagirdzhanova G."/>
        </authorList>
    </citation>
    <scope>NUCLEOTIDE SEQUENCE</scope>
</reference>
<evidence type="ECO:0000256" key="5">
    <source>
        <dbReference type="SAM" id="Phobius"/>
    </source>
</evidence>
<organism evidence="6 7">
    <name type="scientific">Gomphillus americanus</name>
    <dbReference type="NCBI Taxonomy" id="1940652"/>
    <lineage>
        <taxon>Eukaryota</taxon>
        <taxon>Fungi</taxon>
        <taxon>Dikarya</taxon>
        <taxon>Ascomycota</taxon>
        <taxon>Pezizomycotina</taxon>
        <taxon>Lecanoromycetes</taxon>
        <taxon>OSLEUM clade</taxon>
        <taxon>Ostropomycetidae</taxon>
        <taxon>Ostropales</taxon>
        <taxon>Graphidaceae</taxon>
        <taxon>Gomphilloideae</taxon>
        <taxon>Gomphillus</taxon>
    </lineage>
</organism>
<dbReference type="PANTHER" id="PTHR31465:SF13">
    <property type="entry name" value="RTA1 DOMAIN PROTEIN-RELATED"/>
    <property type="match status" value="1"/>
</dbReference>
<dbReference type="Proteomes" id="UP000664169">
    <property type="component" value="Unassembled WGS sequence"/>
</dbReference>
<evidence type="ECO:0000313" key="7">
    <source>
        <dbReference type="Proteomes" id="UP000664169"/>
    </source>
</evidence>
<feature type="transmembrane region" description="Helical" evidence="5">
    <location>
        <begin position="156"/>
        <end position="178"/>
    </location>
</feature>
<feature type="transmembrane region" description="Helical" evidence="5">
    <location>
        <begin position="198"/>
        <end position="219"/>
    </location>
</feature>
<feature type="transmembrane region" description="Helical" evidence="5">
    <location>
        <begin position="20"/>
        <end position="39"/>
    </location>
</feature>
<evidence type="ECO:0000256" key="4">
    <source>
        <dbReference type="ARBA" id="ARBA00023136"/>
    </source>
</evidence>
<keyword evidence="2 5" id="KW-0812">Transmembrane</keyword>
<sequence>MQDFAPFSLYPYDPVKPLPIIFTIIVFGLGVYHGVQTFLRYKWPRFGFMMTWASAVWMAGFITRAYSVYHPTNIPLFICQYVLILAGPPIFAAAETFILGRLYAYLPYHAPILPGRVLSTFFILGIAVEVLASNGASRIANNTGTSEDNLTARYTGISLLKTALILQAALEVLFFSLVGHLQYRCTRPGSHFPHNVKVMCYLLYITSSMMFVRCVVRVVEGFELGSCGPTSGYCGPVQQYEWFLWVFEVANITIFVAALAVFTPGKYLDRDTKRFLDQRDGITERMGPGMENMDHRPFIATVLDPFNVCALIRRKKPFPEFWLEEWPVADGSRERGNVALTTKESQKEGLMKV</sequence>
<feature type="transmembrane region" description="Helical" evidence="5">
    <location>
        <begin position="81"/>
        <end position="105"/>
    </location>
</feature>
<dbReference type="PANTHER" id="PTHR31465">
    <property type="entry name" value="PROTEIN RTA1-RELATED"/>
    <property type="match status" value="1"/>
</dbReference>
<evidence type="ECO:0000256" key="2">
    <source>
        <dbReference type="ARBA" id="ARBA00022692"/>
    </source>
</evidence>
<dbReference type="OrthoDB" id="3358017at2759"/>
<gene>
    <name evidence="6" type="ORF">GOMPHAMPRED_000971</name>
</gene>
<dbReference type="InterPro" id="IPR007568">
    <property type="entry name" value="RTA1"/>
</dbReference>
<dbReference type="GO" id="GO:0016020">
    <property type="term" value="C:membrane"/>
    <property type="evidence" value="ECO:0007669"/>
    <property type="project" value="UniProtKB-SubCell"/>
</dbReference>
<feature type="transmembrane region" description="Helical" evidence="5">
    <location>
        <begin position="117"/>
        <end position="136"/>
    </location>
</feature>
<protein>
    <recommendedName>
        <fullName evidence="8">RTA1 domain protein</fullName>
    </recommendedName>
</protein>
<evidence type="ECO:0000313" key="6">
    <source>
        <dbReference type="EMBL" id="CAF9916358.1"/>
    </source>
</evidence>
<comment type="subcellular location">
    <subcellularLocation>
        <location evidence="1">Membrane</location>
        <topology evidence="1">Multi-pass membrane protein</topology>
    </subcellularLocation>
</comment>
<keyword evidence="4 5" id="KW-0472">Membrane</keyword>
<evidence type="ECO:0000256" key="3">
    <source>
        <dbReference type="ARBA" id="ARBA00022989"/>
    </source>
</evidence>
<proteinExistence type="predicted"/>
<evidence type="ECO:0008006" key="8">
    <source>
        <dbReference type="Google" id="ProtNLM"/>
    </source>
</evidence>
<keyword evidence="3 5" id="KW-1133">Transmembrane helix</keyword>
<feature type="transmembrane region" description="Helical" evidence="5">
    <location>
        <begin position="242"/>
        <end position="263"/>
    </location>
</feature>
<evidence type="ECO:0000256" key="1">
    <source>
        <dbReference type="ARBA" id="ARBA00004141"/>
    </source>
</evidence>
<dbReference type="Pfam" id="PF04479">
    <property type="entry name" value="RTA1"/>
    <property type="match status" value="1"/>
</dbReference>
<keyword evidence="7" id="KW-1185">Reference proteome</keyword>
<feature type="transmembrane region" description="Helical" evidence="5">
    <location>
        <begin position="46"/>
        <end position="69"/>
    </location>
</feature>
<dbReference type="EMBL" id="CAJPDQ010000011">
    <property type="protein sequence ID" value="CAF9916358.1"/>
    <property type="molecule type" value="Genomic_DNA"/>
</dbReference>
<accession>A0A8H3IF88</accession>